<name>A0ABS8HV21_9FIRM</name>
<evidence type="ECO:0000313" key="1">
    <source>
        <dbReference type="EMBL" id="MCC5467026.1"/>
    </source>
</evidence>
<accession>A0ABS8HV21</accession>
<dbReference type="RefSeq" id="WP_229536102.1">
    <property type="nucleotide sequence ID" value="NZ_JAJHJB010000026.1"/>
</dbReference>
<protein>
    <submittedName>
        <fullName evidence="1">DNA-3-methyladenine glycosylase I</fullName>
    </submittedName>
</protein>
<organism evidence="1 2">
    <name type="scientific">Pelosinus baikalensis</name>
    <dbReference type="NCBI Taxonomy" id="2892015"/>
    <lineage>
        <taxon>Bacteria</taxon>
        <taxon>Bacillati</taxon>
        <taxon>Bacillota</taxon>
        <taxon>Negativicutes</taxon>
        <taxon>Selenomonadales</taxon>
        <taxon>Sporomusaceae</taxon>
        <taxon>Pelosinus</taxon>
    </lineage>
</organism>
<reference evidence="1" key="1">
    <citation type="submission" date="2021-11" db="EMBL/GenBank/DDBJ databases">
        <title>Description of a new species Pelosinus isolated from the bottom sediments of Lake Baikal.</title>
        <authorList>
            <person name="Zakharyuk A."/>
        </authorList>
    </citation>
    <scope>NUCLEOTIDE SEQUENCE</scope>
    <source>
        <strain evidence="1">Bkl1</strain>
    </source>
</reference>
<dbReference type="InterPro" id="IPR052891">
    <property type="entry name" value="DNA-3mA_glycosylase"/>
</dbReference>
<comment type="caution">
    <text evidence="1">The sequence shown here is derived from an EMBL/GenBank/DDBJ whole genome shotgun (WGS) entry which is preliminary data.</text>
</comment>
<dbReference type="EMBL" id="JAJHJB010000026">
    <property type="protein sequence ID" value="MCC5467026.1"/>
    <property type="molecule type" value="Genomic_DNA"/>
</dbReference>
<keyword evidence="2" id="KW-1185">Reference proteome</keyword>
<dbReference type="Proteomes" id="UP001165492">
    <property type="component" value="Unassembled WGS sequence"/>
</dbReference>
<evidence type="ECO:0000313" key="2">
    <source>
        <dbReference type="Proteomes" id="UP001165492"/>
    </source>
</evidence>
<sequence>MKKNDVLCTSHEIQRCGWVTADVLYQKYHDTEWGVPQYNDDKLFEFLLLEGLQAGLSWITILKRREVYREVLDGFSAAKIAVYDEEKMLKLMSDPRLIRNSLKMAAIVKNAKAFLQVQQETGCFSNYIWQFIGGVPRQNRWSSLEEVPTETLESKEMSRVLKKKGFSFVGPTICYAYMQAVGMVNDHITHCYRHKELMKE</sequence>
<dbReference type="InterPro" id="IPR011257">
    <property type="entry name" value="DNA_glycosylase"/>
</dbReference>
<dbReference type="Gene3D" id="1.10.340.30">
    <property type="entry name" value="Hypothetical protein, domain 2"/>
    <property type="match status" value="1"/>
</dbReference>
<dbReference type="PANTHER" id="PTHR30037">
    <property type="entry name" value="DNA-3-METHYLADENINE GLYCOSYLASE 1"/>
    <property type="match status" value="1"/>
</dbReference>
<dbReference type="InterPro" id="IPR005019">
    <property type="entry name" value="Adenine_glyco"/>
</dbReference>
<dbReference type="Pfam" id="PF03352">
    <property type="entry name" value="Adenine_glyco"/>
    <property type="match status" value="1"/>
</dbReference>
<proteinExistence type="predicted"/>
<dbReference type="PANTHER" id="PTHR30037:SF4">
    <property type="entry name" value="DNA-3-METHYLADENINE GLYCOSYLASE I"/>
    <property type="match status" value="1"/>
</dbReference>
<dbReference type="SUPFAM" id="SSF48150">
    <property type="entry name" value="DNA-glycosylase"/>
    <property type="match status" value="1"/>
</dbReference>
<gene>
    <name evidence="1" type="ORF">LMF89_16910</name>
</gene>